<protein>
    <submittedName>
        <fullName evidence="9">Peptide ABC transporter permease</fullName>
    </submittedName>
</protein>
<dbReference type="GO" id="GO:0005886">
    <property type="term" value="C:plasma membrane"/>
    <property type="evidence" value="ECO:0007669"/>
    <property type="project" value="UniProtKB-SubCell"/>
</dbReference>
<evidence type="ECO:0000313" key="9">
    <source>
        <dbReference type="EMBL" id="ATW24646.1"/>
    </source>
</evidence>
<accession>A0A3G1KQC5</accession>
<dbReference type="Gene3D" id="1.10.3720.10">
    <property type="entry name" value="MetI-like"/>
    <property type="match status" value="1"/>
</dbReference>
<dbReference type="PANTHER" id="PTHR43163:SF6">
    <property type="entry name" value="DIPEPTIDE TRANSPORT SYSTEM PERMEASE PROTEIN DPPB-RELATED"/>
    <property type="match status" value="1"/>
</dbReference>
<organism evidence="9 10">
    <name type="scientific">Formimonas warabiya</name>
    <dbReference type="NCBI Taxonomy" id="1761012"/>
    <lineage>
        <taxon>Bacteria</taxon>
        <taxon>Bacillati</taxon>
        <taxon>Bacillota</taxon>
        <taxon>Clostridia</taxon>
        <taxon>Eubacteriales</taxon>
        <taxon>Peptococcaceae</taxon>
        <taxon>Candidatus Formimonas</taxon>
    </lineage>
</organism>
<dbReference type="InterPro" id="IPR045621">
    <property type="entry name" value="BPD_transp_1_N"/>
</dbReference>
<keyword evidence="2 7" id="KW-0813">Transport</keyword>
<dbReference type="OrthoDB" id="9773221at2"/>
<gene>
    <name evidence="9" type="ORF">DCMF_07515</name>
</gene>
<dbReference type="KEGG" id="fwa:DCMF_07515"/>
<dbReference type="Pfam" id="PF19300">
    <property type="entry name" value="BPD_transp_1_N"/>
    <property type="match status" value="1"/>
</dbReference>
<keyword evidence="10" id="KW-1185">Reference proteome</keyword>
<comment type="subcellular location">
    <subcellularLocation>
        <location evidence="1 7">Cell membrane</location>
        <topology evidence="1 7">Multi-pass membrane protein</topology>
    </subcellularLocation>
</comment>
<evidence type="ECO:0000256" key="5">
    <source>
        <dbReference type="ARBA" id="ARBA00022989"/>
    </source>
</evidence>
<dbReference type="AlphaFoldDB" id="A0A3G1KQC5"/>
<reference evidence="9 10" key="1">
    <citation type="submission" date="2016-10" db="EMBL/GenBank/DDBJ databases">
        <title>Complete Genome Sequence of Peptococcaceae strain DCMF.</title>
        <authorList>
            <person name="Edwards R.J."/>
            <person name="Holland S.I."/>
            <person name="Deshpande N.P."/>
            <person name="Wong Y.K."/>
            <person name="Ertan H."/>
            <person name="Manefield M."/>
            <person name="Russell T.L."/>
            <person name="Lee M.J."/>
        </authorList>
    </citation>
    <scope>NUCLEOTIDE SEQUENCE [LARGE SCALE GENOMIC DNA]</scope>
    <source>
        <strain evidence="9 10">DCMF</strain>
    </source>
</reference>
<dbReference type="PROSITE" id="PS50928">
    <property type="entry name" value="ABC_TM1"/>
    <property type="match status" value="1"/>
</dbReference>
<keyword evidence="4 7" id="KW-0812">Transmembrane</keyword>
<evidence type="ECO:0000259" key="8">
    <source>
        <dbReference type="PROSITE" id="PS50928"/>
    </source>
</evidence>
<comment type="similarity">
    <text evidence="7">Belongs to the binding-protein-dependent transport system permease family.</text>
</comment>
<feature type="transmembrane region" description="Helical" evidence="7">
    <location>
        <begin position="174"/>
        <end position="198"/>
    </location>
</feature>
<dbReference type="SUPFAM" id="SSF161098">
    <property type="entry name" value="MetI-like"/>
    <property type="match status" value="1"/>
</dbReference>
<dbReference type="RefSeq" id="WP_148133860.1">
    <property type="nucleotide sequence ID" value="NZ_CP017634.1"/>
</dbReference>
<dbReference type="Proteomes" id="UP000323521">
    <property type="component" value="Chromosome"/>
</dbReference>
<dbReference type="Pfam" id="PF00528">
    <property type="entry name" value="BPD_transp_1"/>
    <property type="match status" value="1"/>
</dbReference>
<dbReference type="PANTHER" id="PTHR43163">
    <property type="entry name" value="DIPEPTIDE TRANSPORT SYSTEM PERMEASE PROTEIN DPPB-RELATED"/>
    <property type="match status" value="1"/>
</dbReference>
<sequence length="336" mass="37090">MKSYIVKRLFLSVFVLFGVILTTFVLTRIVPSNPAAQWVGPKATPEQVKAAVIELGLDKPVYIQFEKYLANLLQGNMGRSLRTHQPVTTELKSYLPATLELVILSTLIATFLGIPLGLISAKRKDSWIDHFSRFFSVGAVSLPTFWVALFLQLIFYRSLEILPLGGQLSTKLTILYQVPHITGFLLFDCLITGNFFLLKDALLHMILPAVTIGLYPLGLVARMTRSALVEILSEDYIKATRSYGLSEKIVLWKYALKNSLGATATVVALSIGYTLVNTFLVEAIFSWPGIGNYIATAVVSLDYPAILGVTIFSACAYVVLNLIADIIIALDPRVRV</sequence>
<dbReference type="GO" id="GO:0055085">
    <property type="term" value="P:transmembrane transport"/>
    <property type="evidence" value="ECO:0007669"/>
    <property type="project" value="InterPro"/>
</dbReference>
<evidence type="ECO:0000313" key="10">
    <source>
        <dbReference type="Proteomes" id="UP000323521"/>
    </source>
</evidence>
<keyword evidence="5 7" id="KW-1133">Transmembrane helix</keyword>
<dbReference type="InterPro" id="IPR035906">
    <property type="entry name" value="MetI-like_sf"/>
</dbReference>
<evidence type="ECO:0000256" key="6">
    <source>
        <dbReference type="ARBA" id="ARBA00023136"/>
    </source>
</evidence>
<evidence type="ECO:0000256" key="3">
    <source>
        <dbReference type="ARBA" id="ARBA00022475"/>
    </source>
</evidence>
<feature type="transmembrane region" description="Helical" evidence="7">
    <location>
        <begin position="305"/>
        <end position="330"/>
    </location>
</feature>
<dbReference type="CDD" id="cd06261">
    <property type="entry name" value="TM_PBP2"/>
    <property type="match status" value="1"/>
</dbReference>
<feature type="transmembrane region" description="Helical" evidence="7">
    <location>
        <begin position="260"/>
        <end position="285"/>
    </location>
</feature>
<feature type="transmembrane region" description="Helical" evidence="7">
    <location>
        <begin position="101"/>
        <end position="121"/>
    </location>
</feature>
<dbReference type="EMBL" id="CP017634">
    <property type="protein sequence ID" value="ATW24646.1"/>
    <property type="molecule type" value="Genomic_DNA"/>
</dbReference>
<evidence type="ECO:0000256" key="1">
    <source>
        <dbReference type="ARBA" id="ARBA00004651"/>
    </source>
</evidence>
<evidence type="ECO:0000256" key="4">
    <source>
        <dbReference type="ARBA" id="ARBA00022692"/>
    </source>
</evidence>
<keyword evidence="3" id="KW-1003">Cell membrane</keyword>
<feature type="transmembrane region" description="Helical" evidence="7">
    <location>
        <begin position="133"/>
        <end position="154"/>
    </location>
</feature>
<proteinExistence type="inferred from homology"/>
<feature type="domain" description="ABC transmembrane type-1" evidence="8">
    <location>
        <begin position="95"/>
        <end position="328"/>
    </location>
</feature>
<name>A0A3G1KQC5_FORW1</name>
<dbReference type="InterPro" id="IPR000515">
    <property type="entry name" value="MetI-like"/>
</dbReference>
<feature type="transmembrane region" description="Helical" evidence="7">
    <location>
        <begin position="9"/>
        <end position="30"/>
    </location>
</feature>
<keyword evidence="6 7" id="KW-0472">Membrane</keyword>
<evidence type="ECO:0000256" key="7">
    <source>
        <dbReference type="RuleBase" id="RU363032"/>
    </source>
</evidence>
<evidence type="ECO:0000256" key="2">
    <source>
        <dbReference type="ARBA" id="ARBA00022448"/>
    </source>
</evidence>